<accession>A0AAE8BYD8</accession>
<evidence type="ECO:0000313" key="1">
    <source>
        <dbReference type="EMBL" id="QZE50778.1"/>
    </source>
</evidence>
<keyword evidence="2" id="KW-1185">Reference proteome</keyword>
<organism evidence="1 2">
    <name type="scientific">Klebsiella phage vB_KpnS-VAC7</name>
    <dbReference type="NCBI Taxonomy" id="2864365"/>
    <lineage>
        <taxon>Viruses</taxon>
        <taxon>Duplodnaviria</taxon>
        <taxon>Heunggongvirae</taxon>
        <taxon>Uroviricota</taxon>
        <taxon>Caudoviricetes</taxon>
        <taxon>Drexlerviridae</taxon>
        <taxon>Webervirus</taxon>
        <taxon>Webervirus VAC7</taxon>
    </lineage>
</organism>
<evidence type="ECO:0000313" key="2">
    <source>
        <dbReference type="Proteomes" id="UP000828229"/>
    </source>
</evidence>
<reference evidence="1 2" key="1">
    <citation type="submission" date="2021-06" db="EMBL/GenBank/DDBJ databases">
        <title>PemIK (PemK/PemI) type II TA system from Klebsiella pneumoniae clinical strains inhibits lytic phage.</title>
        <authorList>
            <person name="Bleriot I.I."/>
            <person name="Blasco L.L."/>
            <person name="Pacios O.O."/>
            <person name="Fernandez-Garcia L.L."/>
            <person name="Ambroa A.A."/>
            <person name="Lopez M.M."/>
            <person name="Gonzalez-Bardanca M.M."/>
            <person name="Fernandez-Cuenca F.F."/>
            <person name="Oteo J.J."/>
            <person name="Pascual A.A."/>
            <person name="Martinez-Martinez L.L."/>
            <person name="Domingo-Calap P.P."/>
            <person name="Wood T.T.K."/>
            <person name="Tomas M.M."/>
        </authorList>
    </citation>
    <scope>NUCLEOTIDE SEQUENCE [LARGE SCALE GENOMIC DNA]</scope>
</reference>
<sequence length="72" mass="8252">MIAFDCFILCNDLWECFMICNELHRCMHYAHNLPLESCQNVECVSQTFASCGNVGEEKSYLKIAQKVTNISL</sequence>
<dbReference type="Proteomes" id="UP000828229">
    <property type="component" value="Segment"/>
</dbReference>
<protein>
    <submittedName>
        <fullName evidence="1">Membrane protein</fullName>
    </submittedName>
</protein>
<proteinExistence type="predicted"/>
<name>A0AAE8BYD8_9CAUD</name>
<dbReference type="EMBL" id="MZ428225">
    <property type="protein sequence ID" value="QZE50778.1"/>
    <property type="molecule type" value="Genomic_DNA"/>
</dbReference>